<feature type="transmembrane region" description="Helical" evidence="2">
    <location>
        <begin position="26"/>
        <end position="46"/>
    </location>
</feature>
<proteinExistence type="predicted"/>
<feature type="region of interest" description="Disordered" evidence="1">
    <location>
        <begin position="54"/>
        <end position="100"/>
    </location>
</feature>
<sequence>MERYEQDPVDRKIDNTYVETSSDSGVTWFIVGALVIAAGVLAYLYFGDDAANSTAETAPPAIEAPADTGRASTPAAPAEPAAPVEPAPAPMAPPAAPPAP</sequence>
<organism evidence="3 4">
    <name type="scientific">Terrihabitans soli</name>
    <dbReference type="NCBI Taxonomy" id="708113"/>
    <lineage>
        <taxon>Bacteria</taxon>
        <taxon>Pseudomonadati</taxon>
        <taxon>Pseudomonadota</taxon>
        <taxon>Alphaproteobacteria</taxon>
        <taxon>Hyphomicrobiales</taxon>
        <taxon>Terrihabitans</taxon>
    </lineage>
</organism>
<feature type="compositionally biased region" description="Low complexity" evidence="1">
    <location>
        <begin position="54"/>
        <end position="66"/>
    </location>
</feature>
<evidence type="ECO:0000256" key="1">
    <source>
        <dbReference type="SAM" id="MobiDB-lite"/>
    </source>
</evidence>
<feature type="compositionally biased region" description="Pro residues" evidence="1">
    <location>
        <begin position="83"/>
        <end position="100"/>
    </location>
</feature>
<accession>A0A6S6QMN6</accession>
<gene>
    <name evidence="3" type="ORF">IZ6_09340</name>
</gene>
<dbReference type="KEGG" id="tso:IZ6_09340"/>
<evidence type="ECO:0000313" key="3">
    <source>
        <dbReference type="EMBL" id="BCJ90199.1"/>
    </source>
</evidence>
<dbReference type="RefSeq" id="WP_222876848.1">
    <property type="nucleotide sequence ID" value="NZ_AP023361.1"/>
</dbReference>
<dbReference type="EMBL" id="AP023361">
    <property type="protein sequence ID" value="BCJ90199.1"/>
    <property type="molecule type" value="Genomic_DNA"/>
</dbReference>
<keyword evidence="2" id="KW-0472">Membrane</keyword>
<name>A0A6S6QMN6_9HYPH</name>
<dbReference type="Proteomes" id="UP000515317">
    <property type="component" value="Chromosome"/>
</dbReference>
<keyword evidence="2" id="KW-0812">Transmembrane</keyword>
<reference evidence="3 4" key="1">
    <citation type="submission" date="2020-08" db="EMBL/GenBank/DDBJ databases">
        <title>Genome sequence of Rhizobiales bacterium strain IZ6.</title>
        <authorList>
            <person name="Nakai R."/>
            <person name="Naganuma T."/>
        </authorList>
    </citation>
    <scope>NUCLEOTIDE SEQUENCE [LARGE SCALE GENOMIC DNA]</scope>
    <source>
        <strain evidence="3 4">IZ6</strain>
    </source>
</reference>
<dbReference type="AlphaFoldDB" id="A0A6S6QMN6"/>
<protein>
    <submittedName>
        <fullName evidence="3">Uncharacterized protein</fullName>
    </submittedName>
</protein>
<keyword evidence="2" id="KW-1133">Transmembrane helix</keyword>
<keyword evidence="4" id="KW-1185">Reference proteome</keyword>
<evidence type="ECO:0000313" key="4">
    <source>
        <dbReference type="Proteomes" id="UP000515317"/>
    </source>
</evidence>
<evidence type="ECO:0000256" key="2">
    <source>
        <dbReference type="SAM" id="Phobius"/>
    </source>
</evidence>